<keyword evidence="4 13" id="KW-0808">Transferase</keyword>
<evidence type="ECO:0000259" key="12">
    <source>
        <dbReference type="Pfam" id="PF22640"/>
    </source>
</evidence>
<dbReference type="UniPathway" id="UPA00126">
    <property type="reaction ID" value="UER00930"/>
</dbReference>
<feature type="domain" description="Mannose-6-phosphate isomerase type II C-terminal" evidence="11">
    <location>
        <begin position="352"/>
        <end position="466"/>
    </location>
</feature>
<dbReference type="PANTHER" id="PTHR46390">
    <property type="entry name" value="MANNOSE-1-PHOSPHATE GUANYLYLTRANSFERASE"/>
    <property type="match status" value="1"/>
</dbReference>
<evidence type="ECO:0000313" key="13">
    <source>
        <dbReference type="EMBL" id="RKS84688.1"/>
    </source>
</evidence>
<evidence type="ECO:0000256" key="7">
    <source>
        <dbReference type="ARBA" id="ARBA00023134"/>
    </source>
</evidence>
<comment type="catalytic activity">
    <reaction evidence="8">
        <text>alpha-D-mannose 1-phosphate + GTP + H(+) = GDP-alpha-D-mannose + diphosphate</text>
        <dbReference type="Rhea" id="RHEA:15229"/>
        <dbReference type="ChEBI" id="CHEBI:15378"/>
        <dbReference type="ChEBI" id="CHEBI:33019"/>
        <dbReference type="ChEBI" id="CHEBI:37565"/>
        <dbReference type="ChEBI" id="CHEBI:57527"/>
        <dbReference type="ChEBI" id="CHEBI:58409"/>
        <dbReference type="EC" id="2.7.7.13"/>
    </reaction>
</comment>
<proteinExistence type="inferred from homology"/>
<evidence type="ECO:0000256" key="5">
    <source>
        <dbReference type="ARBA" id="ARBA00022695"/>
    </source>
</evidence>
<dbReference type="PANTHER" id="PTHR46390:SF1">
    <property type="entry name" value="MANNOSE-1-PHOSPHATE GUANYLYLTRANSFERASE"/>
    <property type="match status" value="1"/>
</dbReference>
<dbReference type="InterPro" id="IPR051161">
    <property type="entry name" value="Mannose-6P_isomerase_type2"/>
</dbReference>
<dbReference type="GO" id="GO:0004475">
    <property type="term" value="F:mannose-1-phosphate guanylyltransferase (GTP) activity"/>
    <property type="evidence" value="ECO:0007669"/>
    <property type="project" value="UniProtKB-EC"/>
</dbReference>
<organism evidence="13 14">
    <name type="scientific">Orbus hercynius</name>
    <dbReference type="NCBI Taxonomy" id="593135"/>
    <lineage>
        <taxon>Bacteria</taxon>
        <taxon>Pseudomonadati</taxon>
        <taxon>Pseudomonadota</taxon>
        <taxon>Gammaproteobacteria</taxon>
        <taxon>Orbales</taxon>
        <taxon>Orbaceae</taxon>
        <taxon>Orbus</taxon>
    </lineage>
</organism>
<dbReference type="InterPro" id="IPR054566">
    <property type="entry name" value="ManC/GMP-like_b-helix"/>
</dbReference>
<dbReference type="NCBIfam" id="TIGR01479">
    <property type="entry name" value="GMP_PMI"/>
    <property type="match status" value="1"/>
</dbReference>
<evidence type="ECO:0000256" key="4">
    <source>
        <dbReference type="ARBA" id="ARBA00022679"/>
    </source>
</evidence>
<protein>
    <recommendedName>
        <fullName evidence="3">mannose-1-phosphate guanylyltransferase</fullName>
        <ecNumber evidence="3">2.7.7.13</ecNumber>
    </recommendedName>
</protein>
<dbReference type="Proteomes" id="UP000278542">
    <property type="component" value="Unassembled WGS sequence"/>
</dbReference>
<comment type="similarity">
    <text evidence="2 9">Belongs to the mannose-6-phosphate isomerase type 2 family.</text>
</comment>
<dbReference type="FunFam" id="3.90.550.10:FF:000046">
    <property type="entry name" value="Mannose-1-phosphate guanylyltransferase (GDP)"/>
    <property type="match status" value="1"/>
</dbReference>
<dbReference type="EMBL" id="RBWY01000004">
    <property type="protein sequence ID" value="RKS84688.1"/>
    <property type="molecule type" value="Genomic_DNA"/>
</dbReference>
<keyword evidence="7" id="KW-0342">GTP-binding</keyword>
<dbReference type="GO" id="GO:0000271">
    <property type="term" value="P:polysaccharide biosynthetic process"/>
    <property type="evidence" value="ECO:0007669"/>
    <property type="project" value="InterPro"/>
</dbReference>
<accession>A0A495RCE3</accession>
<dbReference type="FunFam" id="2.60.120.10:FF:000032">
    <property type="entry name" value="Mannose-1-phosphate guanylyltransferase/mannose-6-phosphate isomerase"/>
    <property type="match status" value="1"/>
</dbReference>
<dbReference type="CDD" id="cd02509">
    <property type="entry name" value="GDP-M1P_Guanylyltransferase"/>
    <property type="match status" value="1"/>
</dbReference>
<dbReference type="GO" id="GO:0005525">
    <property type="term" value="F:GTP binding"/>
    <property type="evidence" value="ECO:0007669"/>
    <property type="project" value="UniProtKB-KW"/>
</dbReference>
<evidence type="ECO:0000256" key="6">
    <source>
        <dbReference type="ARBA" id="ARBA00022741"/>
    </source>
</evidence>
<dbReference type="InterPro" id="IPR006375">
    <property type="entry name" value="Man1P_GuaTrfase/Man6P_Isoase"/>
</dbReference>
<dbReference type="InterPro" id="IPR049577">
    <property type="entry name" value="GMPP_N"/>
</dbReference>
<dbReference type="InterPro" id="IPR014710">
    <property type="entry name" value="RmlC-like_jellyroll"/>
</dbReference>
<evidence type="ECO:0000259" key="11">
    <source>
        <dbReference type="Pfam" id="PF01050"/>
    </source>
</evidence>
<dbReference type="CDD" id="cd02213">
    <property type="entry name" value="cupin_PMI_typeII_C"/>
    <property type="match status" value="1"/>
</dbReference>
<dbReference type="Pfam" id="PF00483">
    <property type="entry name" value="NTP_transferase"/>
    <property type="match status" value="1"/>
</dbReference>
<keyword evidence="5 13" id="KW-0548">Nucleotidyltransferase</keyword>
<sequence length="474" mass="53440">MNKIYPIIMAGGTGSRLWPLSREAFPKQFIRLYGEDSMLQATIKRLNGLDNIIDPLIICNEEHRFIAAEQLREIDQLAHNIILEPFGRNTAPAVALAAIEVAKKDPDGILLVLAADHVINDEYAFYTAINRAIVHTNSDKLVTFGIVPSYAETGYGYIQKGKPQGNDAFLVEKFVEKPNLETATRYVSSGEFLWNSGLFMFKAKCYLNELHKYSPRILACCQSALSQTTTDLDFIRLDKMAFSQCPSDSIDYAVMERTQDAVVVPMDAQWSDVGSWSSLWDISTKNQDNNVLYGDVLTTDTHNSYIRAEHKLVATVGVSDLVIIETKDAVLVMNKNDCQHVKKIIEQLKQSDRRESKDHRELFRPWGSSDLIDDGSRYKVKSTRIKPGGKIALQMHHHRSEHWVIVSGTAKVIIGDKIQLLTENQSVYVPLGEPHSIENSGKIELELIEIQSGSYLEEDDIIRIEDYYTQGIKG</sequence>
<evidence type="ECO:0000256" key="2">
    <source>
        <dbReference type="ARBA" id="ARBA00006115"/>
    </source>
</evidence>
<evidence type="ECO:0000256" key="3">
    <source>
        <dbReference type="ARBA" id="ARBA00012387"/>
    </source>
</evidence>
<dbReference type="InterPro" id="IPR001538">
    <property type="entry name" value="Man6P_isomerase-2_C"/>
</dbReference>
<gene>
    <name evidence="13" type="ORF">DES39_1902</name>
</gene>
<dbReference type="Pfam" id="PF22640">
    <property type="entry name" value="ManC_GMP_beta-helix"/>
    <property type="match status" value="1"/>
</dbReference>
<comment type="caution">
    <text evidence="13">The sequence shown here is derived from an EMBL/GenBank/DDBJ whole genome shotgun (WGS) entry which is preliminary data.</text>
</comment>
<keyword evidence="14" id="KW-1185">Reference proteome</keyword>
<dbReference type="InterPro" id="IPR011051">
    <property type="entry name" value="RmlC_Cupin_sf"/>
</dbReference>
<keyword evidence="6" id="KW-0547">Nucleotide-binding</keyword>
<evidence type="ECO:0000259" key="10">
    <source>
        <dbReference type="Pfam" id="PF00483"/>
    </source>
</evidence>
<reference evidence="13 14" key="1">
    <citation type="submission" date="2018-10" db="EMBL/GenBank/DDBJ databases">
        <title>Genomic Encyclopedia of Type Strains, Phase IV (KMG-IV): sequencing the most valuable type-strain genomes for metagenomic binning, comparative biology and taxonomic classification.</title>
        <authorList>
            <person name="Goeker M."/>
        </authorList>
    </citation>
    <scope>NUCLEOTIDE SEQUENCE [LARGE SCALE GENOMIC DNA]</scope>
    <source>
        <strain evidence="13 14">DSM 22228</strain>
    </source>
</reference>
<dbReference type="InterPro" id="IPR005835">
    <property type="entry name" value="NTP_transferase_dom"/>
</dbReference>
<dbReference type="Gene3D" id="2.60.120.10">
    <property type="entry name" value="Jelly Rolls"/>
    <property type="match status" value="1"/>
</dbReference>
<dbReference type="InterPro" id="IPR029044">
    <property type="entry name" value="Nucleotide-diphossugar_trans"/>
</dbReference>
<name>A0A495RCE3_9GAMM</name>
<dbReference type="GO" id="GO:0009298">
    <property type="term" value="P:GDP-mannose biosynthetic process"/>
    <property type="evidence" value="ECO:0007669"/>
    <property type="project" value="UniProtKB-UniPathway"/>
</dbReference>
<dbReference type="Pfam" id="PF01050">
    <property type="entry name" value="MannoseP_isomer"/>
    <property type="match status" value="1"/>
</dbReference>
<comment type="pathway">
    <text evidence="1">Nucleotide-sugar biosynthesis; GDP-alpha-D-mannose biosynthesis; GDP-alpha-D-mannose from alpha-D-mannose 1-phosphate (GTP route): step 1/1.</text>
</comment>
<dbReference type="OrthoDB" id="9806359at2"/>
<dbReference type="AlphaFoldDB" id="A0A495RCE3"/>
<dbReference type="Gene3D" id="3.90.550.10">
    <property type="entry name" value="Spore Coat Polysaccharide Biosynthesis Protein SpsA, Chain A"/>
    <property type="match status" value="1"/>
</dbReference>
<dbReference type="SUPFAM" id="SSF51182">
    <property type="entry name" value="RmlC-like cupins"/>
    <property type="match status" value="1"/>
</dbReference>
<evidence type="ECO:0000256" key="9">
    <source>
        <dbReference type="RuleBase" id="RU004190"/>
    </source>
</evidence>
<evidence type="ECO:0000256" key="8">
    <source>
        <dbReference type="ARBA" id="ARBA00047343"/>
    </source>
</evidence>
<feature type="domain" description="MannoseP isomerase/GMP-like beta-helix" evidence="12">
    <location>
        <begin position="295"/>
        <end position="348"/>
    </location>
</feature>
<dbReference type="RefSeq" id="WP_121145539.1">
    <property type="nucleotide sequence ID" value="NZ_RBWY01000004.1"/>
</dbReference>
<evidence type="ECO:0000256" key="1">
    <source>
        <dbReference type="ARBA" id="ARBA00004823"/>
    </source>
</evidence>
<feature type="domain" description="Nucleotidyl transferase" evidence="10">
    <location>
        <begin position="6"/>
        <end position="287"/>
    </location>
</feature>
<dbReference type="EC" id="2.7.7.13" evidence="3"/>
<evidence type="ECO:0000313" key="14">
    <source>
        <dbReference type="Proteomes" id="UP000278542"/>
    </source>
</evidence>
<dbReference type="SUPFAM" id="SSF53448">
    <property type="entry name" value="Nucleotide-diphospho-sugar transferases"/>
    <property type="match status" value="1"/>
</dbReference>